<dbReference type="EMBL" id="BAABHQ010000001">
    <property type="protein sequence ID" value="GAA4861832.1"/>
    <property type="molecule type" value="Genomic_DNA"/>
</dbReference>
<evidence type="ECO:0000256" key="1">
    <source>
        <dbReference type="ARBA" id="ARBA00006479"/>
    </source>
</evidence>
<dbReference type="PANTHER" id="PTHR18964:SF173">
    <property type="entry name" value="GLUCOKINASE"/>
    <property type="match status" value="1"/>
</dbReference>
<dbReference type="InterPro" id="IPR049874">
    <property type="entry name" value="ROK_cs"/>
</dbReference>
<comment type="similarity">
    <text evidence="1">Belongs to the ROK (NagC/XylR) family.</text>
</comment>
<accession>A0ABP9DW41</accession>
<dbReference type="Pfam" id="PF13412">
    <property type="entry name" value="HTH_24"/>
    <property type="match status" value="1"/>
</dbReference>
<dbReference type="Gene3D" id="1.10.10.10">
    <property type="entry name" value="Winged helix-like DNA-binding domain superfamily/Winged helix DNA-binding domain"/>
    <property type="match status" value="1"/>
</dbReference>
<name>A0ABP9DW41_9PSEU</name>
<comment type="caution">
    <text evidence="2">The sequence shown here is derived from an EMBL/GenBank/DDBJ whole genome shotgun (WGS) entry which is preliminary data.</text>
</comment>
<dbReference type="PROSITE" id="PS01125">
    <property type="entry name" value="ROK"/>
    <property type="match status" value="1"/>
</dbReference>
<dbReference type="RefSeq" id="WP_274232805.1">
    <property type="nucleotide sequence ID" value="NZ_BAABHQ010000001.1"/>
</dbReference>
<dbReference type="SUPFAM" id="SSF46785">
    <property type="entry name" value="Winged helix' DNA-binding domain"/>
    <property type="match status" value="1"/>
</dbReference>
<dbReference type="Pfam" id="PF00480">
    <property type="entry name" value="ROK"/>
    <property type="match status" value="1"/>
</dbReference>
<reference evidence="3" key="1">
    <citation type="journal article" date="2019" name="Int. J. Syst. Evol. Microbiol.">
        <title>The Global Catalogue of Microorganisms (GCM) 10K type strain sequencing project: providing services to taxonomists for standard genome sequencing and annotation.</title>
        <authorList>
            <consortium name="The Broad Institute Genomics Platform"/>
            <consortium name="The Broad Institute Genome Sequencing Center for Infectious Disease"/>
            <person name="Wu L."/>
            <person name="Ma J."/>
        </authorList>
    </citation>
    <scope>NUCLEOTIDE SEQUENCE [LARGE SCALE GENOMIC DNA]</scope>
    <source>
        <strain evidence="3">JCM 17983</strain>
    </source>
</reference>
<proteinExistence type="inferred from homology"/>
<sequence length="395" mass="39686">MNTASRPGSPAGLRDANRRRVLDAVRAAGAPTQAEIAAVTGLAPATVSNIVRDLGAAGVLAAGDEVRGGRRVRAVRLVRGAGVVAGIDFGHRHVRVALADVADPAISAAPERIELRADLPDGHGVTDGLATAAELLERAVTEAGARRAALRGAVVGLPAPLDLATGAVGASGVLPGWVGVPVAGRVAEHLGVPSWVDNDATLGTLAEQRWGALRGVDHGIFLKLSDGVGAGLVLDGRLYRGPDGTAGEVGHVAVDPGDRFAAVCRCGHRGCLETLVSTRTVTAMLEPLLGAPLTVADVVARARDGDAPCARVLADTGHHVGVALAGLCTVLTPRRIVVGGELAQAGDLLLGPLHAALGAAALPGTTRTAEVVVAELAEHAPVLGALALALDRCAV</sequence>
<protein>
    <submittedName>
        <fullName evidence="2">ROK family transcriptional regulator</fullName>
    </submittedName>
</protein>
<evidence type="ECO:0000313" key="3">
    <source>
        <dbReference type="Proteomes" id="UP001500457"/>
    </source>
</evidence>
<dbReference type="Gene3D" id="3.30.420.40">
    <property type="match status" value="2"/>
</dbReference>
<dbReference type="InterPro" id="IPR036388">
    <property type="entry name" value="WH-like_DNA-bd_sf"/>
</dbReference>
<dbReference type="InterPro" id="IPR000600">
    <property type="entry name" value="ROK"/>
</dbReference>
<organism evidence="2 3">
    <name type="scientific">Actinomycetospora straminea</name>
    <dbReference type="NCBI Taxonomy" id="663607"/>
    <lineage>
        <taxon>Bacteria</taxon>
        <taxon>Bacillati</taxon>
        <taxon>Actinomycetota</taxon>
        <taxon>Actinomycetes</taxon>
        <taxon>Pseudonocardiales</taxon>
        <taxon>Pseudonocardiaceae</taxon>
        <taxon>Actinomycetospora</taxon>
    </lineage>
</organism>
<dbReference type="InterPro" id="IPR043129">
    <property type="entry name" value="ATPase_NBD"/>
</dbReference>
<dbReference type="InterPro" id="IPR036390">
    <property type="entry name" value="WH_DNA-bd_sf"/>
</dbReference>
<dbReference type="PANTHER" id="PTHR18964">
    <property type="entry name" value="ROK (REPRESSOR, ORF, KINASE) FAMILY"/>
    <property type="match status" value="1"/>
</dbReference>
<dbReference type="Proteomes" id="UP001500457">
    <property type="component" value="Unassembled WGS sequence"/>
</dbReference>
<keyword evidence="3" id="KW-1185">Reference proteome</keyword>
<gene>
    <name evidence="2" type="ORF">GCM10023203_06640</name>
</gene>
<dbReference type="SUPFAM" id="SSF53067">
    <property type="entry name" value="Actin-like ATPase domain"/>
    <property type="match status" value="1"/>
</dbReference>
<evidence type="ECO:0000313" key="2">
    <source>
        <dbReference type="EMBL" id="GAA4861832.1"/>
    </source>
</evidence>